<organism evidence="2 3">
    <name type="scientific">Dictyobacter formicarum</name>
    <dbReference type="NCBI Taxonomy" id="2778368"/>
    <lineage>
        <taxon>Bacteria</taxon>
        <taxon>Bacillati</taxon>
        <taxon>Chloroflexota</taxon>
        <taxon>Ktedonobacteria</taxon>
        <taxon>Ktedonobacterales</taxon>
        <taxon>Dictyobacteraceae</taxon>
        <taxon>Dictyobacter</taxon>
    </lineage>
</organism>
<keyword evidence="3" id="KW-1185">Reference proteome</keyword>
<accession>A0ABQ3VES0</accession>
<evidence type="ECO:0000256" key="1">
    <source>
        <dbReference type="SAM" id="MobiDB-lite"/>
    </source>
</evidence>
<reference evidence="2 3" key="1">
    <citation type="journal article" date="2021" name="Int. J. Syst. Evol. Microbiol.">
        <title>Reticulibacter mediterranei gen. nov., sp. nov., within the new family Reticulibacteraceae fam. nov., and Ktedonospora formicarum gen. nov., sp. nov., Ktedonobacter robiniae sp. nov., Dictyobacter formicarum sp. nov. and Dictyobacter arantiisoli sp. nov., belonging to the class Ktedonobacteria.</title>
        <authorList>
            <person name="Yabe S."/>
            <person name="Zheng Y."/>
            <person name="Wang C.M."/>
            <person name="Sakai Y."/>
            <person name="Abe K."/>
            <person name="Yokota A."/>
            <person name="Donadio S."/>
            <person name="Cavaletti L."/>
            <person name="Monciardini P."/>
        </authorList>
    </citation>
    <scope>NUCLEOTIDE SEQUENCE [LARGE SCALE GENOMIC DNA]</scope>
    <source>
        <strain evidence="2 3">SOSP1-9</strain>
    </source>
</reference>
<protein>
    <submittedName>
        <fullName evidence="2">Uncharacterized protein</fullName>
    </submittedName>
</protein>
<dbReference type="EMBL" id="BNJJ01000006">
    <property type="protein sequence ID" value="GHO84475.1"/>
    <property type="molecule type" value="Genomic_DNA"/>
</dbReference>
<proteinExistence type="predicted"/>
<feature type="region of interest" description="Disordered" evidence="1">
    <location>
        <begin position="43"/>
        <end position="65"/>
    </location>
</feature>
<comment type="caution">
    <text evidence="2">The sequence shown here is derived from an EMBL/GenBank/DDBJ whole genome shotgun (WGS) entry which is preliminary data.</text>
</comment>
<name>A0ABQ3VES0_9CHLR</name>
<evidence type="ECO:0000313" key="2">
    <source>
        <dbReference type="EMBL" id="GHO84475.1"/>
    </source>
</evidence>
<dbReference type="Proteomes" id="UP000635565">
    <property type="component" value="Unassembled WGS sequence"/>
</dbReference>
<gene>
    <name evidence="2" type="ORF">KSZ_24810</name>
</gene>
<evidence type="ECO:0000313" key="3">
    <source>
        <dbReference type="Proteomes" id="UP000635565"/>
    </source>
</evidence>
<sequence length="65" mass="6973">MLALLLYNTVGYLESRLPQRRKWNAEAAALAWSLGKTPEIPSFPAKSGVQGQQAHAGGQGVPLQV</sequence>